<dbReference type="AlphaFoldDB" id="A0A194X2A6"/>
<feature type="signal peptide" evidence="2">
    <location>
        <begin position="1"/>
        <end position="23"/>
    </location>
</feature>
<dbReference type="EMBL" id="KQ947421">
    <property type="protein sequence ID" value="KUJ13962.1"/>
    <property type="molecule type" value="Genomic_DNA"/>
</dbReference>
<evidence type="ECO:0000256" key="2">
    <source>
        <dbReference type="SAM" id="SignalP"/>
    </source>
</evidence>
<name>A0A194X2A6_MOLSC</name>
<reference evidence="3 4" key="1">
    <citation type="submission" date="2015-10" db="EMBL/GenBank/DDBJ databases">
        <title>Full genome of DAOMC 229536 Phialocephala scopiformis, a fungal endophyte of spruce producing the potent anti-insectan compound rugulosin.</title>
        <authorList>
            <consortium name="DOE Joint Genome Institute"/>
            <person name="Walker A.K."/>
            <person name="Frasz S.L."/>
            <person name="Seifert K.A."/>
            <person name="Miller J.D."/>
            <person name="Mondo S.J."/>
            <person name="Labutti K."/>
            <person name="Lipzen A."/>
            <person name="Dockter R."/>
            <person name="Kennedy M."/>
            <person name="Grigoriev I.V."/>
            <person name="Spatafora J.W."/>
        </authorList>
    </citation>
    <scope>NUCLEOTIDE SEQUENCE [LARGE SCALE GENOMIC DNA]</scope>
    <source>
        <strain evidence="3 4">CBS 120377</strain>
    </source>
</reference>
<dbReference type="InParanoid" id="A0A194X2A6"/>
<dbReference type="RefSeq" id="XP_018068317.1">
    <property type="nucleotide sequence ID" value="XM_018220198.1"/>
</dbReference>
<dbReference type="KEGG" id="psco:LY89DRAFT_736965"/>
<evidence type="ECO:0000256" key="1">
    <source>
        <dbReference type="SAM" id="MobiDB-lite"/>
    </source>
</evidence>
<feature type="compositionally biased region" description="Polar residues" evidence="1">
    <location>
        <begin position="41"/>
        <end position="57"/>
    </location>
</feature>
<evidence type="ECO:0000313" key="4">
    <source>
        <dbReference type="Proteomes" id="UP000070700"/>
    </source>
</evidence>
<keyword evidence="2" id="KW-0732">Signal</keyword>
<accession>A0A194X2A6</accession>
<organism evidence="3 4">
    <name type="scientific">Mollisia scopiformis</name>
    <name type="common">Conifer needle endophyte fungus</name>
    <name type="synonym">Phialocephala scopiformis</name>
    <dbReference type="NCBI Taxonomy" id="149040"/>
    <lineage>
        <taxon>Eukaryota</taxon>
        <taxon>Fungi</taxon>
        <taxon>Dikarya</taxon>
        <taxon>Ascomycota</taxon>
        <taxon>Pezizomycotina</taxon>
        <taxon>Leotiomycetes</taxon>
        <taxon>Helotiales</taxon>
        <taxon>Mollisiaceae</taxon>
        <taxon>Mollisia</taxon>
    </lineage>
</organism>
<keyword evidence="4" id="KW-1185">Reference proteome</keyword>
<feature type="chain" id="PRO_5008267742" evidence="2">
    <location>
        <begin position="24"/>
        <end position="122"/>
    </location>
</feature>
<feature type="region of interest" description="Disordered" evidence="1">
    <location>
        <begin position="41"/>
        <end position="63"/>
    </location>
</feature>
<protein>
    <submittedName>
        <fullName evidence="3">Uncharacterized protein</fullName>
    </submittedName>
</protein>
<evidence type="ECO:0000313" key="3">
    <source>
        <dbReference type="EMBL" id="KUJ13962.1"/>
    </source>
</evidence>
<gene>
    <name evidence="3" type="ORF">LY89DRAFT_736965</name>
</gene>
<dbReference type="GeneID" id="28829924"/>
<sequence>MAVQSKLAVRHAIILFFGIQVAARPVVDPILQPPTLLYDRSNATTDTHANPSRSSQMVPVGQQGFPGEMLQERGIMPGGFKVEMPAGYGAPEIDLWKKMDYGFIPIERNRSDHFLDWQTING</sequence>
<dbReference type="Proteomes" id="UP000070700">
    <property type="component" value="Unassembled WGS sequence"/>
</dbReference>
<proteinExistence type="predicted"/>